<dbReference type="InterPro" id="IPR055378">
    <property type="entry name" value="GH3_C"/>
</dbReference>
<dbReference type="GO" id="GO:0016881">
    <property type="term" value="F:acid-amino acid ligase activity"/>
    <property type="evidence" value="ECO:0007669"/>
    <property type="project" value="TreeGrafter"/>
</dbReference>
<proteinExistence type="inferred from homology"/>
<dbReference type="Pfam" id="PF03321">
    <property type="entry name" value="GH3"/>
    <property type="match status" value="2"/>
</dbReference>
<evidence type="ECO:0000256" key="3">
    <source>
        <dbReference type="SAM" id="MobiDB-lite"/>
    </source>
</evidence>
<dbReference type="PANTHER" id="PTHR31901:SF14">
    <property type="entry name" value="INDOLE-3-ACETIC ACID-AMIDO SYNTHETASE GH3.7-RELATED"/>
    <property type="match status" value="1"/>
</dbReference>
<accession>A0A0E0HRD3</accession>
<feature type="region of interest" description="Disordered" evidence="3">
    <location>
        <begin position="81"/>
        <end position="136"/>
    </location>
</feature>
<name>A0A0E0HRD3_ORYNI</name>
<dbReference type="PANTHER" id="PTHR31901">
    <property type="entry name" value="GH3 DOMAIN-CONTAINING PROTEIN"/>
    <property type="match status" value="1"/>
</dbReference>
<evidence type="ECO:0000313" key="7">
    <source>
        <dbReference type="Proteomes" id="UP000006591"/>
    </source>
</evidence>
<dbReference type="Pfam" id="PF23572">
    <property type="entry name" value="GH3_C"/>
    <property type="match status" value="1"/>
</dbReference>
<evidence type="ECO:0000259" key="5">
    <source>
        <dbReference type="Pfam" id="PF23572"/>
    </source>
</evidence>
<feature type="compositionally biased region" description="Polar residues" evidence="3">
    <location>
        <begin position="107"/>
        <end position="123"/>
    </location>
</feature>
<reference evidence="6" key="2">
    <citation type="submission" date="2018-04" db="EMBL/GenBank/DDBJ databases">
        <title>OnivRS2 (Oryza nivara Reference Sequence Version 2).</title>
        <authorList>
            <person name="Zhang J."/>
            <person name="Kudrna D."/>
            <person name="Lee S."/>
            <person name="Talag J."/>
            <person name="Rajasekar S."/>
            <person name="Welchert J."/>
            <person name="Hsing Y.-I."/>
            <person name="Wing R.A."/>
        </authorList>
    </citation>
    <scope>NUCLEOTIDE SEQUENCE [LARGE SCALE GENOMIC DNA]</scope>
    <source>
        <strain evidence="6">SL10</strain>
    </source>
</reference>
<dbReference type="InterPro" id="IPR004993">
    <property type="entry name" value="GH3"/>
</dbReference>
<organism evidence="6">
    <name type="scientific">Oryza nivara</name>
    <name type="common">Indian wild rice</name>
    <name type="synonym">Oryza sativa f. spontanea</name>
    <dbReference type="NCBI Taxonomy" id="4536"/>
    <lineage>
        <taxon>Eukaryota</taxon>
        <taxon>Viridiplantae</taxon>
        <taxon>Streptophyta</taxon>
        <taxon>Embryophyta</taxon>
        <taxon>Tracheophyta</taxon>
        <taxon>Spermatophyta</taxon>
        <taxon>Magnoliopsida</taxon>
        <taxon>Liliopsida</taxon>
        <taxon>Poales</taxon>
        <taxon>Poaceae</taxon>
        <taxon>BOP clade</taxon>
        <taxon>Oryzoideae</taxon>
        <taxon>Oryzeae</taxon>
        <taxon>Oryzinae</taxon>
        <taxon>Oryza</taxon>
    </lineage>
</organism>
<feature type="compositionally biased region" description="Low complexity" evidence="3">
    <location>
        <begin position="86"/>
        <end position="105"/>
    </location>
</feature>
<evidence type="ECO:0000259" key="4">
    <source>
        <dbReference type="Pfam" id="PF23571"/>
    </source>
</evidence>
<reference evidence="6" key="1">
    <citation type="submission" date="2015-04" db="UniProtKB">
        <authorList>
            <consortium name="EnsemblPlants"/>
        </authorList>
    </citation>
    <scope>IDENTIFICATION</scope>
    <source>
        <strain evidence="6">SL10</strain>
    </source>
</reference>
<dbReference type="Pfam" id="PF23571">
    <property type="entry name" value="GH3_M"/>
    <property type="match status" value="1"/>
</dbReference>
<evidence type="ECO:0000256" key="2">
    <source>
        <dbReference type="ARBA" id="ARBA00022598"/>
    </source>
</evidence>
<keyword evidence="2" id="KW-0436">Ligase</keyword>
<feature type="domain" description="GH3 C-terminal" evidence="5">
    <location>
        <begin position="499"/>
        <end position="622"/>
    </location>
</feature>
<dbReference type="InterPro" id="IPR055377">
    <property type="entry name" value="GH3_M"/>
</dbReference>
<dbReference type="Proteomes" id="UP000006591">
    <property type="component" value="Chromosome 6"/>
</dbReference>
<dbReference type="AlphaFoldDB" id="A0A0E0HRD3"/>
<dbReference type="eggNOG" id="ENOG502QPMU">
    <property type="taxonomic scope" value="Eukaryota"/>
</dbReference>
<protein>
    <submittedName>
        <fullName evidence="6">Uncharacterized protein</fullName>
    </submittedName>
</protein>
<dbReference type="GO" id="GO:0005737">
    <property type="term" value="C:cytoplasm"/>
    <property type="evidence" value="ECO:0007669"/>
    <property type="project" value="TreeGrafter"/>
</dbReference>
<feature type="domain" description="GH3 middle" evidence="4">
    <location>
        <begin position="386"/>
        <end position="484"/>
    </location>
</feature>
<dbReference type="EnsemblPlants" id="ONIVA06G18950.2">
    <property type="protein sequence ID" value="ONIVA06G18950.2"/>
    <property type="gene ID" value="ONIVA06G18950"/>
</dbReference>
<dbReference type="Gramene" id="ONIVA06G18950.2">
    <property type="protein sequence ID" value="ONIVA06G18950.2"/>
    <property type="gene ID" value="ONIVA06G18950"/>
</dbReference>
<evidence type="ECO:0000256" key="1">
    <source>
        <dbReference type="ARBA" id="ARBA00008068"/>
    </source>
</evidence>
<comment type="similarity">
    <text evidence="1">Belongs to the IAA-amido conjugating enzyme family.</text>
</comment>
<evidence type="ECO:0000313" key="6">
    <source>
        <dbReference type="EnsemblPlants" id="ONIVA06G18950.2"/>
    </source>
</evidence>
<sequence length="652" mass="72130">MALLLPEFDPADVRAGRDLIHRLTADAAGIQRRVLREILSRNSATEYLRRFLGGAAGDDDDVRDAFKRRVPVSGYEDVKPYVDRVASGGEPSSAPTPSPASAGVGINPSSLPSLTVPSNFNANGGSSGTSGGQQKLLPSTAEELDRKVFFYAVRALVRNMSLHTDHGEDDDGGGGEGMYLMFAFHGDRTLSGLPIQSALTTYYHSRQFQECDIGGFDKCTSPLEAILCPYGEQSMYCQLLCGLLHRCRVDHVGASFAAGLVRGIKFLENHWEEMCFNIRSGQLSDWITHTPLRDAVTGQYLQGSNPALADEIASECARKPWDGIVRRLWPRARYIRTIVTGSMSQYIPILEVYGGGLPLVSPIYASTECAAGINLRPLDPPSHVSYALLPNIAYFEFLEVMDENGEKVQGTTRLDDNLGEVKVVDLVDVKVGRCYELIVTTFAGKLLGYFLSLFFSDMARYRVGDLFTVSGFYNATPLFHFSGRHDVILSIDYEKISEEDLLNAIAETDKFHLRPLGYMLVGSTAYADISTLPGHYILFWELTNACDSNVAIDIDQTAMEKCCLAVEDHFDEMYRKIRHRGSISALEIRILSHGAFDALMDFFVSRGTSASQYKTPTAIRSKEAMMVLEERVVGRFFSQATPSCRSAEFERK</sequence>
<dbReference type="OMA" id="WITHTPL"/>
<keyword evidence="7" id="KW-1185">Reference proteome</keyword>